<evidence type="ECO:0000313" key="2">
    <source>
        <dbReference type="EMBL" id="PJE57586.1"/>
    </source>
</evidence>
<dbReference type="EMBL" id="PFDX01000012">
    <property type="protein sequence ID" value="PJE57586.1"/>
    <property type="molecule type" value="Genomic_DNA"/>
</dbReference>
<dbReference type="InterPro" id="IPR009577">
    <property type="entry name" value="Sm_multidrug_ex"/>
</dbReference>
<dbReference type="AlphaFoldDB" id="A0A2M8KCF4"/>
<evidence type="ECO:0000313" key="3">
    <source>
        <dbReference type="Proteomes" id="UP000231648"/>
    </source>
</evidence>
<comment type="caution">
    <text evidence="2">The sequence shown here is derived from an EMBL/GenBank/DDBJ whole genome shotgun (WGS) entry which is preliminary data.</text>
</comment>
<keyword evidence="1" id="KW-0472">Membrane</keyword>
<protein>
    <submittedName>
        <fullName evidence="2">Ligand-binding protein SH3</fullName>
    </submittedName>
</protein>
<feature type="transmembrane region" description="Helical" evidence="1">
    <location>
        <begin position="36"/>
        <end position="59"/>
    </location>
</feature>
<name>A0A2M8KCF4_9BACT</name>
<evidence type="ECO:0000256" key="1">
    <source>
        <dbReference type="SAM" id="Phobius"/>
    </source>
</evidence>
<feature type="transmembrane region" description="Helical" evidence="1">
    <location>
        <begin position="128"/>
        <end position="150"/>
    </location>
</feature>
<dbReference type="PANTHER" id="PTHR36007">
    <property type="entry name" value="TRANSPORT PROTEIN-RELATED"/>
    <property type="match status" value="1"/>
</dbReference>
<sequence>MPAELNVFLISMLPVSELRGAIPLAMSVYNMPVWQAFIWSVLGNLFVAVFVIWILDLLINKFLVHRIYILNRFFTWLFERTQRKYSKKIERWGDLALVIFVAIPLPGTGAWTGALIAFVFGIPLRRAFPAISLGVIIAGVIVSLIVEGVIHFPFI</sequence>
<dbReference type="Proteomes" id="UP000231648">
    <property type="component" value="Unassembled WGS sequence"/>
</dbReference>
<gene>
    <name evidence="2" type="ORF">COU82_01030</name>
</gene>
<keyword evidence="1" id="KW-1133">Transmembrane helix</keyword>
<reference evidence="3" key="1">
    <citation type="submission" date="2017-09" db="EMBL/GenBank/DDBJ databases">
        <title>Depth-based differentiation of microbial function through sediment-hosted aquifers and enrichment of novel symbionts in the deep terrestrial subsurface.</title>
        <authorList>
            <person name="Probst A.J."/>
            <person name="Ladd B."/>
            <person name="Jarett J.K."/>
            <person name="Geller-Mcgrath D.E."/>
            <person name="Sieber C.M.K."/>
            <person name="Emerson J.B."/>
            <person name="Anantharaman K."/>
            <person name="Thomas B.C."/>
            <person name="Malmstrom R."/>
            <person name="Stieglmeier M."/>
            <person name="Klingl A."/>
            <person name="Woyke T."/>
            <person name="Ryan C.M."/>
            <person name="Banfield J.F."/>
        </authorList>
    </citation>
    <scope>NUCLEOTIDE SEQUENCE [LARGE SCALE GENOMIC DNA]</scope>
</reference>
<keyword evidence="1" id="KW-0812">Transmembrane</keyword>
<proteinExistence type="predicted"/>
<accession>A0A2M8KCF4</accession>
<dbReference type="PANTHER" id="PTHR36007:SF2">
    <property type="entry name" value="TRANSPORT PROTEIN-RELATED"/>
    <property type="match status" value="1"/>
</dbReference>
<dbReference type="Pfam" id="PF06695">
    <property type="entry name" value="Sm_multidrug_ex"/>
    <property type="match status" value="1"/>
</dbReference>
<feature type="transmembrane region" description="Helical" evidence="1">
    <location>
        <begin position="95"/>
        <end position="122"/>
    </location>
</feature>
<organism evidence="2 3">
    <name type="scientific">Candidatus Portnoybacteria bacterium CG10_big_fil_rev_8_21_14_0_10_38_18</name>
    <dbReference type="NCBI Taxonomy" id="1974813"/>
    <lineage>
        <taxon>Bacteria</taxon>
        <taxon>Candidatus Portnoyibacteriota</taxon>
    </lineage>
</organism>